<keyword evidence="7" id="KW-0325">Glycoprotein</keyword>
<evidence type="ECO:0000256" key="12">
    <source>
        <dbReference type="ARBA" id="ARBA00052293"/>
    </source>
</evidence>
<dbReference type="Pfam" id="PF01501">
    <property type="entry name" value="Glyco_transf_8"/>
    <property type="match status" value="1"/>
</dbReference>
<dbReference type="STRING" id="215637.A0A4P9ZMR8"/>
<dbReference type="InterPro" id="IPR002495">
    <property type="entry name" value="Glyco_trans_8"/>
</dbReference>
<dbReference type="EMBL" id="ML003228">
    <property type="protein sequence ID" value="RKP34378.1"/>
    <property type="molecule type" value="Genomic_DNA"/>
</dbReference>
<evidence type="ECO:0000256" key="8">
    <source>
        <dbReference type="ARBA" id="ARBA00023211"/>
    </source>
</evidence>
<evidence type="ECO:0000256" key="4">
    <source>
        <dbReference type="ARBA" id="ARBA00022679"/>
    </source>
</evidence>
<accession>A0A4P9ZMR8</accession>
<dbReference type="Gene3D" id="3.90.550.10">
    <property type="entry name" value="Spore Coat Polysaccharide Biosynthesis Protein SpsA, Chain A"/>
    <property type="match status" value="1"/>
</dbReference>
<dbReference type="GO" id="GO:0005978">
    <property type="term" value="P:glycogen biosynthetic process"/>
    <property type="evidence" value="ECO:0007669"/>
    <property type="project" value="UniProtKB-KW"/>
</dbReference>
<comment type="function">
    <text evidence="13">Self-glucosylating initiator of glycogen synthesis. It catalyzes the formation of a short alpha (1,4)-glucosyl chain covalently attached via a glucose 1-O-tyrosyl linkage to internal tyrosine residues and these chains act as primers for the elongation reaction catalyzed by glycogen synthase.</text>
</comment>
<dbReference type="GO" id="GO:0046872">
    <property type="term" value="F:metal ion binding"/>
    <property type="evidence" value="ECO:0007669"/>
    <property type="project" value="UniProtKB-KW"/>
</dbReference>
<comment type="subcellular location">
    <subcellularLocation>
        <location evidence="2">Cytoplasm</location>
    </subcellularLocation>
</comment>
<dbReference type="Proteomes" id="UP000268162">
    <property type="component" value="Unassembled WGS sequence"/>
</dbReference>
<dbReference type="InterPro" id="IPR050587">
    <property type="entry name" value="GNT1/Glycosyltrans_8"/>
</dbReference>
<dbReference type="CDD" id="cd02537">
    <property type="entry name" value="GT8_Glycogenin"/>
    <property type="match status" value="1"/>
</dbReference>
<evidence type="ECO:0000256" key="13">
    <source>
        <dbReference type="ARBA" id="ARBA00057883"/>
    </source>
</evidence>
<dbReference type="PANTHER" id="PTHR11183">
    <property type="entry name" value="GLYCOGENIN SUBFAMILY MEMBER"/>
    <property type="match status" value="1"/>
</dbReference>
<protein>
    <recommendedName>
        <fullName evidence="10">glycogenin glucosyltransferase</fullName>
        <ecNumber evidence="10">2.4.1.186</ecNumber>
    </recommendedName>
</protein>
<dbReference type="EC" id="2.4.1.186" evidence="10"/>
<evidence type="ECO:0000256" key="1">
    <source>
        <dbReference type="ARBA" id="ARBA00001936"/>
    </source>
</evidence>
<evidence type="ECO:0000256" key="7">
    <source>
        <dbReference type="ARBA" id="ARBA00023180"/>
    </source>
</evidence>
<comment type="catalytic activity">
    <reaction evidence="12">
        <text>L-tyrosyl-[glycogenin] + UDP-alpha-D-glucose = alpha-D-glucosyl-L-tyrosyl-[glycogenin] + UDP + H(+)</text>
        <dbReference type="Rhea" id="RHEA:23360"/>
        <dbReference type="Rhea" id="RHEA-COMP:14604"/>
        <dbReference type="Rhea" id="RHEA-COMP:14605"/>
        <dbReference type="ChEBI" id="CHEBI:15378"/>
        <dbReference type="ChEBI" id="CHEBI:46858"/>
        <dbReference type="ChEBI" id="CHEBI:58223"/>
        <dbReference type="ChEBI" id="CHEBI:58885"/>
        <dbReference type="ChEBI" id="CHEBI:140573"/>
        <dbReference type="EC" id="2.4.1.186"/>
    </reaction>
</comment>
<keyword evidence="8" id="KW-0464">Manganese</keyword>
<dbReference type="GO" id="GO:0005737">
    <property type="term" value="C:cytoplasm"/>
    <property type="evidence" value="ECO:0007669"/>
    <property type="project" value="UniProtKB-SubCell"/>
</dbReference>
<keyword evidence="6" id="KW-0320">Glycogen biosynthesis</keyword>
<evidence type="ECO:0000256" key="2">
    <source>
        <dbReference type="ARBA" id="ARBA00004496"/>
    </source>
</evidence>
<organism evidence="14 15">
    <name type="scientific">Dimargaris cristalligena</name>
    <dbReference type="NCBI Taxonomy" id="215637"/>
    <lineage>
        <taxon>Eukaryota</taxon>
        <taxon>Fungi</taxon>
        <taxon>Fungi incertae sedis</taxon>
        <taxon>Zoopagomycota</taxon>
        <taxon>Kickxellomycotina</taxon>
        <taxon>Dimargaritomycetes</taxon>
        <taxon>Dimargaritales</taxon>
        <taxon>Dimargaritaceae</taxon>
        <taxon>Dimargaris</taxon>
    </lineage>
</organism>
<comment type="catalytic activity">
    <reaction evidence="11">
        <text>[1,4-alpha-D-glucosyl](n)-L-tyrosyl-[glycogenin] + UDP-alpha-D-glucose = [1,4-alpha-D-glucosyl](n+1)-L-tyrosyl-[glycogenin] + UDP + H(+)</text>
        <dbReference type="Rhea" id="RHEA:56560"/>
        <dbReference type="Rhea" id="RHEA-COMP:14606"/>
        <dbReference type="Rhea" id="RHEA-COMP:14607"/>
        <dbReference type="ChEBI" id="CHEBI:15378"/>
        <dbReference type="ChEBI" id="CHEBI:58223"/>
        <dbReference type="ChEBI" id="CHEBI:58885"/>
        <dbReference type="ChEBI" id="CHEBI:140574"/>
        <dbReference type="EC" id="2.4.1.186"/>
    </reaction>
</comment>
<evidence type="ECO:0000256" key="5">
    <source>
        <dbReference type="ARBA" id="ARBA00022723"/>
    </source>
</evidence>
<keyword evidence="3" id="KW-0963">Cytoplasm</keyword>
<sequence>MSYAYVTLVTSNDYAQGAVVLAHSLRQSGTSYPLVCLITPSTLTPAATDILYTSFDRVVPVSPFDSGDHTNLKLLGRPDLGVTWTKFELWRLTEYSKIVFLDADTLVLRNLDDLFATKGPFAAAPDIGWPDCFNSGVMVCTPDQRTWASLRSRAEQEGSFDGGDQGLLNDHFSNWSTAGPEQRLAFADNFTASAGYSYAPAFQRFGDRVRVVHFIGHGKPW</sequence>
<evidence type="ECO:0000256" key="10">
    <source>
        <dbReference type="ARBA" id="ARBA00038934"/>
    </source>
</evidence>
<proteinExistence type="inferred from homology"/>
<comment type="cofactor">
    <cofactor evidence="1">
        <name>Mn(2+)</name>
        <dbReference type="ChEBI" id="CHEBI:29035"/>
    </cofactor>
</comment>
<evidence type="ECO:0000256" key="11">
    <source>
        <dbReference type="ARBA" id="ARBA00050886"/>
    </source>
</evidence>
<keyword evidence="5" id="KW-0479">Metal-binding</keyword>
<comment type="similarity">
    <text evidence="9">Belongs to the glycosyltransferase 8 family. Glycogenin subfamily.</text>
</comment>
<evidence type="ECO:0000313" key="14">
    <source>
        <dbReference type="EMBL" id="RKP34378.1"/>
    </source>
</evidence>
<name>A0A4P9ZMR8_9FUNG</name>
<dbReference type="FunFam" id="3.90.550.10:FF:000092">
    <property type="entry name" value="Glycogenin 2"/>
    <property type="match status" value="1"/>
</dbReference>
<evidence type="ECO:0000313" key="15">
    <source>
        <dbReference type="Proteomes" id="UP000268162"/>
    </source>
</evidence>
<dbReference type="InterPro" id="IPR029044">
    <property type="entry name" value="Nucleotide-diphossugar_trans"/>
</dbReference>
<dbReference type="SUPFAM" id="SSF53448">
    <property type="entry name" value="Nucleotide-diphospho-sugar transferases"/>
    <property type="match status" value="1"/>
</dbReference>
<evidence type="ECO:0000256" key="3">
    <source>
        <dbReference type="ARBA" id="ARBA00022490"/>
    </source>
</evidence>
<dbReference type="GO" id="GO:0008466">
    <property type="term" value="F:glycogenin glucosyltransferase activity"/>
    <property type="evidence" value="ECO:0007669"/>
    <property type="project" value="UniProtKB-EC"/>
</dbReference>
<gene>
    <name evidence="14" type="ORF">BJ085DRAFT_3049</name>
</gene>
<keyword evidence="15" id="KW-1185">Reference proteome</keyword>
<keyword evidence="4 14" id="KW-0808">Transferase</keyword>
<evidence type="ECO:0000256" key="9">
    <source>
        <dbReference type="ARBA" id="ARBA00038162"/>
    </source>
</evidence>
<dbReference type="AlphaFoldDB" id="A0A4P9ZMR8"/>
<evidence type="ECO:0000256" key="6">
    <source>
        <dbReference type="ARBA" id="ARBA00023056"/>
    </source>
</evidence>
<reference evidence="15" key="1">
    <citation type="journal article" date="2018" name="Nat. Microbiol.">
        <title>Leveraging single-cell genomics to expand the fungal tree of life.</title>
        <authorList>
            <person name="Ahrendt S.R."/>
            <person name="Quandt C.A."/>
            <person name="Ciobanu D."/>
            <person name="Clum A."/>
            <person name="Salamov A."/>
            <person name="Andreopoulos B."/>
            <person name="Cheng J.F."/>
            <person name="Woyke T."/>
            <person name="Pelin A."/>
            <person name="Henrissat B."/>
            <person name="Reynolds N.K."/>
            <person name="Benny G.L."/>
            <person name="Smith M.E."/>
            <person name="James T.Y."/>
            <person name="Grigoriev I.V."/>
        </authorList>
    </citation>
    <scope>NUCLEOTIDE SEQUENCE [LARGE SCALE GENOMIC DNA]</scope>
    <source>
        <strain evidence="15">RSA 468</strain>
    </source>
</reference>
<feature type="non-terminal residue" evidence="14">
    <location>
        <position position="221"/>
    </location>
</feature>